<dbReference type="EMBL" id="JXTP01000033">
    <property type="protein sequence ID" value="KIU28254.1"/>
    <property type="molecule type" value="Genomic_DNA"/>
</dbReference>
<comment type="caution">
    <text evidence="2">The sequence shown here is derived from an EMBL/GenBank/DDBJ whole genome shotgun (WGS) entry which is preliminary data.</text>
</comment>
<sequence>MGAVPATSIRPDMGRNFMGGQVNVRLGDDDDADLTRCAAERGVERATLAKSFVRECLDAWREGRAVFDRPEQLGPGDVVAFGARLDKAVMEIDRIAQSWAAHESDMHRLEREDQLALTRARTEFIKGMPERITASFNPIRAEMRLLAERIDRQPRLDAIDERQRDHTEALRENTAAIRSLEQQPRTKVSYTVWDRDWSGRKVGAALSVVWLLCVGSYFFAAMALPPSWFAVRSANYLLGGGDQAVCALVNYRLATDSCRTQFEGKAGRITVRAKPGTPQGRQ</sequence>
<proteinExistence type="predicted"/>
<keyword evidence="1" id="KW-0812">Transmembrane</keyword>
<protein>
    <submittedName>
        <fullName evidence="2">Uncharacterized protein</fullName>
    </submittedName>
</protein>
<evidence type="ECO:0000313" key="3">
    <source>
        <dbReference type="Proteomes" id="UP000033203"/>
    </source>
</evidence>
<name>A0A0D1KV50_9SPHN</name>
<dbReference type="AlphaFoldDB" id="A0A0D1KV50"/>
<feature type="transmembrane region" description="Helical" evidence="1">
    <location>
        <begin position="202"/>
        <end position="224"/>
    </location>
</feature>
<organism evidence="2 3">
    <name type="scientific">Sphingomonas melonis</name>
    <dbReference type="NCBI Taxonomy" id="152682"/>
    <lineage>
        <taxon>Bacteria</taxon>
        <taxon>Pseudomonadati</taxon>
        <taxon>Pseudomonadota</taxon>
        <taxon>Alphaproteobacteria</taxon>
        <taxon>Sphingomonadales</taxon>
        <taxon>Sphingomonadaceae</taxon>
        <taxon>Sphingomonas</taxon>
    </lineage>
</organism>
<gene>
    <name evidence="2" type="ORF">SR41_08565</name>
</gene>
<evidence type="ECO:0000256" key="1">
    <source>
        <dbReference type="SAM" id="Phobius"/>
    </source>
</evidence>
<dbReference type="Proteomes" id="UP000033203">
    <property type="component" value="Unassembled WGS sequence"/>
</dbReference>
<evidence type="ECO:0000313" key="2">
    <source>
        <dbReference type="EMBL" id="KIU28254.1"/>
    </source>
</evidence>
<dbReference type="PATRIC" id="fig|1549858.7.peg.624"/>
<keyword evidence="1" id="KW-1133">Transmembrane helix</keyword>
<reference evidence="2 3" key="1">
    <citation type="submission" date="2015-01" db="EMBL/GenBank/DDBJ databases">
        <title>Genome of Sphingomonas taxi strain 30a.</title>
        <authorList>
            <person name="Eevers N."/>
            <person name="Van Hamme J."/>
            <person name="Bottos E."/>
            <person name="Weyens N."/>
            <person name="Vangronsveld J."/>
        </authorList>
    </citation>
    <scope>NUCLEOTIDE SEQUENCE [LARGE SCALE GENOMIC DNA]</scope>
    <source>
        <strain evidence="2 3">30a</strain>
    </source>
</reference>
<keyword evidence="1" id="KW-0472">Membrane</keyword>
<accession>A0A0D1KV50</accession>